<keyword evidence="1" id="KW-0418">Kinase</keyword>
<evidence type="ECO:0000313" key="1">
    <source>
        <dbReference type="EMBL" id="ESU38651.1"/>
    </source>
</evidence>
<keyword evidence="1" id="KW-0723">Serine/threonine-protein kinase</keyword>
<gene>
    <name evidence="1" type="ORF">DHA2_150000</name>
</gene>
<dbReference type="GO" id="GO:0004674">
    <property type="term" value="F:protein serine/threonine kinase activity"/>
    <property type="evidence" value="ECO:0007669"/>
    <property type="project" value="UniProtKB-KW"/>
</dbReference>
<dbReference type="VEuPathDB" id="GiardiaDB:GL50581_1141"/>
<organism evidence="1 2">
    <name type="scientific">Giardia intestinalis</name>
    <name type="common">Giardia lamblia</name>
    <dbReference type="NCBI Taxonomy" id="5741"/>
    <lineage>
        <taxon>Eukaryota</taxon>
        <taxon>Metamonada</taxon>
        <taxon>Diplomonadida</taxon>
        <taxon>Hexamitidae</taxon>
        <taxon>Giardiinae</taxon>
        <taxon>Giardia</taxon>
    </lineage>
</organism>
<reference evidence="2" key="1">
    <citation type="submission" date="2012-02" db="EMBL/GenBank/DDBJ databases">
        <title>Genome sequencing of Giardia lamblia Genotypes A2 and B isolates (DH and GS) and comparative analysis with the genomes of Genotypes A1 and E (WB and Pig).</title>
        <authorList>
            <person name="Adam R."/>
            <person name="Dahlstrom E."/>
            <person name="Martens C."/>
            <person name="Bruno D."/>
            <person name="Barbian K."/>
            <person name="Porcella S.F."/>
            <person name="Nash T."/>
        </authorList>
    </citation>
    <scope>NUCLEOTIDE SEQUENCE</scope>
    <source>
        <strain evidence="2">DH</strain>
    </source>
</reference>
<dbReference type="AlphaFoldDB" id="V6TIT2"/>
<dbReference type="EMBL" id="AHGT01000010">
    <property type="protein sequence ID" value="ESU38651.1"/>
    <property type="molecule type" value="Genomic_DNA"/>
</dbReference>
<dbReference type="VEuPathDB" id="GiardiaDB:DHA2_150000"/>
<accession>V6TIT2</accession>
<feature type="non-terminal residue" evidence="1">
    <location>
        <position position="1"/>
    </location>
</feature>
<name>V6TIT2_GIAIN</name>
<dbReference type="Proteomes" id="UP000018320">
    <property type="component" value="Unassembled WGS sequence"/>
</dbReference>
<evidence type="ECO:0000313" key="2">
    <source>
        <dbReference type="Proteomes" id="UP000018320"/>
    </source>
</evidence>
<keyword evidence="1" id="KW-0808">Transferase</keyword>
<proteinExistence type="predicted"/>
<comment type="caution">
    <text evidence="1">The sequence shown here is derived from an EMBL/GenBank/DDBJ whole genome shotgun (WGS) entry which is preliminary data.</text>
</comment>
<dbReference type="VEuPathDB" id="GiardiaDB:QR46_0242"/>
<reference evidence="1 2" key="2">
    <citation type="journal article" date="2013" name="Genome Biol. Evol.">
        <title>Genome sequencing of Giardia lamblia genotypes A2 and B isolates (DH and GS) and comparative analysis with the genomes of genotypes A1 and E (WB and Pig).</title>
        <authorList>
            <person name="Adam R.D."/>
            <person name="Dahlstrom E.W."/>
            <person name="Martens C.A."/>
            <person name="Bruno D.P."/>
            <person name="Barbian K.D."/>
            <person name="Ricklefs S.M."/>
            <person name="Hernandez M.M."/>
            <person name="Narla N.P."/>
            <person name="Patel R.B."/>
            <person name="Porcella S.F."/>
            <person name="Nash T.E."/>
        </authorList>
    </citation>
    <scope>NUCLEOTIDE SEQUENCE [LARGE SCALE GENOMIC DNA]</scope>
    <source>
        <strain evidence="1 2">DH</strain>
    </source>
</reference>
<protein>
    <submittedName>
        <fullName evidence="1">Serine/threonine protein kinase</fullName>
    </submittedName>
</protein>
<sequence length="125" mass="13633">VTPMMWASHLYGPKVLWEAYHQINYGNHTDVPPVTLERGLWAPSRARLLPAHGERRYRTLGSVEGLALAGHTITVSGLGSGEADLAEGPVQVRSQLPDPTHTRLAFDDVLAALLGLQEGGEMERE</sequence>
<dbReference type="VEuPathDB" id="GiardiaDB:GL50803_0032097"/>